<dbReference type="EC" id="6.3.5.-" evidence="6"/>
<evidence type="ECO:0000256" key="2">
    <source>
        <dbReference type="ARBA" id="ARBA00011123"/>
    </source>
</evidence>
<dbReference type="RefSeq" id="WP_207299403.1">
    <property type="nucleotide sequence ID" value="NZ_CP071444.1"/>
</dbReference>
<dbReference type="InterPro" id="IPR036113">
    <property type="entry name" value="Asp/Glu-ADT_sf_sub_c"/>
</dbReference>
<keyword evidence="6" id="KW-0547">Nucleotide-binding</keyword>
<keyword evidence="6" id="KW-0648">Protein biosynthesis</keyword>
<dbReference type="Gene3D" id="1.10.20.60">
    <property type="entry name" value="Glu-tRNAGln amidotransferase C subunit, N-terminal domain"/>
    <property type="match status" value="1"/>
</dbReference>
<dbReference type="KEGG" id="alka:J0B03_09660"/>
<dbReference type="GO" id="GO:0005524">
    <property type="term" value="F:ATP binding"/>
    <property type="evidence" value="ECO:0007669"/>
    <property type="project" value="UniProtKB-KW"/>
</dbReference>
<evidence type="ECO:0000256" key="6">
    <source>
        <dbReference type="HAMAP-Rule" id="MF_00122"/>
    </source>
</evidence>
<name>A0A974XE82_9FIRM</name>
<dbReference type="Pfam" id="PF02686">
    <property type="entry name" value="GatC"/>
    <property type="match status" value="1"/>
</dbReference>
<dbReference type="GO" id="GO:0006450">
    <property type="term" value="P:regulation of translational fidelity"/>
    <property type="evidence" value="ECO:0007669"/>
    <property type="project" value="InterPro"/>
</dbReference>
<organism evidence="7 8">
    <name type="scientific">Alkalibacter rhizosphaerae</name>
    <dbReference type="NCBI Taxonomy" id="2815577"/>
    <lineage>
        <taxon>Bacteria</taxon>
        <taxon>Bacillati</taxon>
        <taxon>Bacillota</taxon>
        <taxon>Clostridia</taxon>
        <taxon>Eubacteriales</taxon>
        <taxon>Eubacteriaceae</taxon>
        <taxon>Alkalibacter</taxon>
    </lineage>
</organism>
<comment type="similarity">
    <text evidence="1 6">Belongs to the GatC family.</text>
</comment>
<reference evidence="7" key="1">
    <citation type="submission" date="2021-03" db="EMBL/GenBank/DDBJ databases">
        <title>Alkalibacter marinus sp. nov., isolated from tidal flat sediment.</title>
        <authorList>
            <person name="Namirimu T."/>
            <person name="Yang J.-A."/>
            <person name="Yang S.-H."/>
            <person name="Kim Y.-J."/>
            <person name="Kwon K.K."/>
        </authorList>
    </citation>
    <scope>NUCLEOTIDE SEQUENCE</scope>
    <source>
        <strain evidence="7">ES005</strain>
    </source>
</reference>
<evidence type="ECO:0000313" key="7">
    <source>
        <dbReference type="EMBL" id="QSX08061.1"/>
    </source>
</evidence>
<comment type="catalytic activity">
    <reaction evidence="4 6">
        <text>L-aspartyl-tRNA(Asn) + L-glutamine + ATP + H2O = L-asparaginyl-tRNA(Asn) + L-glutamate + ADP + phosphate + 2 H(+)</text>
        <dbReference type="Rhea" id="RHEA:14513"/>
        <dbReference type="Rhea" id="RHEA-COMP:9674"/>
        <dbReference type="Rhea" id="RHEA-COMP:9677"/>
        <dbReference type="ChEBI" id="CHEBI:15377"/>
        <dbReference type="ChEBI" id="CHEBI:15378"/>
        <dbReference type="ChEBI" id="CHEBI:29985"/>
        <dbReference type="ChEBI" id="CHEBI:30616"/>
        <dbReference type="ChEBI" id="CHEBI:43474"/>
        <dbReference type="ChEBI" id="CHEBI:58359"/>
        <dbReference type="ChEBI" id="CHEBI:78515"/>
        <dbReference type="ChEBI" id="CHEBI:78516"/>
        <dbReference type="ChEBI" id="CHEBI:456216"/>
    </reaction>
</comment>
<sequence length="95" mass="10676">MKLTKEDVIYVADLARLEFTEEELGLYADQLSAILDYEEKLNELDTTNVVPTAHVLPVNNVLREDVVKPSLDREKALMNAPSQDQGCFSVPNVLE</sequence>
<evidence type="ECO:0000256" key="3">
    <source>
        <dbReference type="ARBA" id="ARBA00024799"/>
    </source>
</evidence>
<dbReference type="HAMAP" id="MF_00122">
    <property type="entry name" value="GatC"/>
    <property type="match status" value="1"/>
</dbReference>
<dbReference type="PANTHER" id="PTHR15004:SF0">
    <property type="entry name" value="GLUTAMYL-TRNA(GLN) AMIDOTRANSFERASE SUBUNIT C, MITOCHONDRIAL"/>
    <property type="match status" value="1"/>
</dbReference>
<dbReference type="InterPro" id="IPR003837">
    <property type="entry name" value="GatC"/>
</dbReference>
<evidence type="ECO:0000256" key="1">
    <source>
        <dbReference type="ARBA" id="ARBA00010757"/>
    </source>
</evidence>
<comment type="subunit">
    <text evidence="2 6">Heterotrimer of A, B and C subunits.</text>
</comment>
<dbReference type="NCBIfam" id="TIGR00135">
    <property type="entry name" value="gatC"/>
    <property type="match status" value="1"/>
</dbReference>
<gene>
    <name evidence="6 7" type="primary">gatC</name>
    <name evidence="7" type="ORF">J0B03_09660</name>
</gene>
<evidence type="ECO:0000256" key="4">
    <source>
        <dbReference type="ARBA" id="ARBA00047380"/>
    </source>
</evidence>
<evidence type="ECO:0000256" key="5">
    <source>
        <dbReference type="ARBA" id="ARBA00047913"/>
    </source>
</evidence>
<dbReference type="Proteomes" id="UP000663499">
    <property type="component" value="Chromosome"/>
</dbReference>
<keyword evidence="6" id="KW-0067">ATP-binding</keyword>
<dbReference type="EMBL" id="CP071444">
    <property type="protein sequence ID" value="QSX08061.1"/>
    <property type="molecule type" value="Genomic_DNA"/>
</dbReference>
<evidence type="ECO:0000313" key="8">
    <source>
        <dbReference type="Proteomes" id="UP000663499"/>
    </source>
</evidence>
<keyword evidence="8" id="KW-1185">Reference proteome</keyword>
<comment type="function">
    <text evidence="3 6">Allows the formation of correctly charged Asn-tRNA(Asn) or Gln-tRNA(Gln) through the transamidation of misacylated Asp-tRNA(Asn) or Glu-tRNA(Gln) in organisms which lack either or both of asparaginyl-tRNA or glutaminyl-tRNA synthetases. The reaction takes place in the presence of glutamine and ATP through an activated phospho-Asp-tRNA(Asn) or phospho-Glu-tRNA(Gln).</text>
</comment>
<protein>
    <recommendedName>
        <fullName evidence="6">Aspartyl/glutamyl-tRNA(Asn/Gln) amidotransferase subunit C</fullName>
        <shortName evidence="6">Asp/Glu-ADT subunit C</shortName>
        <ecNumber evidence="6">6.3.5.-</ecNumber>
    </recommendedName>
</protein>
<comment type="catalytic activity">
    <reaction evidence="5 6">
        <text>L-glutamyl-tRNA(Gln) + L-glutamine + ATP + H2O = L-glutaminyl-tRNA(Gln) + L-glutamate + ADP + phosphate + H(+)</text>
        <dbReference type="Rhea" id="RHEA:17521"/>
        <dbReference type="Rhea" id="RHEA-COMP:9681"/>
        <dbReference type="Rhea" id="RHEA-COMP:9684"/>
        <dbReference type="ChEBI" id="CHEBI:15377"/>
        <dbReference type="ChEBI" id="CHEBI:15378"/>
        <dbReference type="ChEBI" id="CHEBI:29985"/>
        <dbReference type="ChEBI" id="CHEBI:30616"/>
        <dbReference type="ChEBI" id="CHEBI:43474"/>
        <dbReference type="ChEBI" id="CHEBI:58359"/>
        <dbReference type="ChEBI" id="CHEBI:78520"/>
        <dbReference type="ChEBI" id="CHEBI:78521"/>
        <dbReference type="ChEBI" id="CHEBI:456216"/>
    </reaction>
</comment>
<dbReference type="PANTHER" id="PTHR15004">
    <property type="entry name" value="GLUTAMYL-TRNA(GLN) AMIDOTRANSFERASE SUBUNIT C, MITOCHONDRIAL"/>
    <property type="match status" value="1"/>
</dbReference>
<dbReference type="GO" id="GO:0050567">
    <property type="term" value="F:glutaminyl-tRNA synthase (glutamine-hydrolyzing) activity"/>
    <property type="evidence" value="ECO:0007669"/>
    <property type="project" value="UniProtKB-UniRule"/>
</dbReference>
<dbReference type="GO" id="GO:0006412">
    <property type="term" value="P:translation"/>
    <property type="evidence" value="ECO:0007669"/>
    <property type="project" value="UniProtKB-UniRule"/>
</dbReference>
<accession>A0A974XE82</accession>
<dbReference type="SUPFAM" id="SSF141000">
    <property type="entry name" value="Glu-tRNAGln amidotransferase C subunit"/>
    <property type="match status" value="1"/>
</dbReference>
<keyword evidence="6" id="KW-0436">Ligase</keyword>
<dbReference type="AlphaFoldDB" id="A0A974XE82"/>
<proteinExistence type="inferred from homology"/>
<dbReference type="GO" id="GO:0070681">
    <property type="term" value="P:glutaminyl-tRNAGln biosynthesis via transamidation"/>
    <property type="evidence" value="ECO:0007669"/>
    <property type="project" value="TreeGrafter"/>
</dbReference>